<evidence type="ECO:0008006" key="5">
    <source>
        <dbReference type="Google" id="ProtNLM"/>
    </source>
</evidence>
<evidence type="ECO:0000256" key="1">
    <source>
        <dbReference type="SAM" id="MobiDB-lite"/>
    </source>
</evidence>
<organism evidence="3 4">
    <name type="scientific">Sorangium cellulosum</name>
    <name type="common">Polyangium cellulosum</name>
    <dbReference type="NCBI Taxonomy" id="56"/>
    <lineage>
        <taxon>Bacteria</taxon>
        <taxon>Pseudomonadati</taxon>
        <taxon>Myxococcota</taxon>
        <taxon>Polyangia</taxon>
        <taxon>Polyangiales</taxon>
        <taxon>Polyangiaceae</taxon>
        <taxon>Sorangium</taxon>
    </lineage>
</organism>
<dbReference type="EMBL" id="JEMA01000123">
    <property type="protein sequence ID" value="KYF74243.1"/>
    <property type="molecule type" value="Genomic_DNA"/>
</dbReference>
<dbReference type="RefSeq" id="WP_155797941.1">
    <property type="nucleotide sequence ID" value="NZ_JEMA01000123.1"/>
</dbReference>
<feature type="signal peptide" evidence="2">
    <location>
        <begin position="1"/>
        <end position="24"/>
    </location>
</feature>
<feature type="chain" id="PRO_5007567618" description="Secreted protein" evidence="2">
    <location>
        <begin position="25"/>
        <end position="204"/>
    </location>
</feature>
<protein>
    <recommendedName>
        <fullName evidence="5">Secreted protein</fullName>
    </recommendedName>
</protein>
<evidence type="ECO:0000313" key="3">
    <source>
        <dbReference type="EMBL" id="KYF74243.1"/>
    </source>
</evidence>
<comment type="caution">
    <text evidence="3">The sequence shown here is derived from an EMBL/GenBank/DDBJ whole genome shotgun (WGS) entry which is preliminary data.</text>
</comment>
<dbReference type="PROSITE" id="PS51257">
    <property type="entry name" value="PROKAR_LIPOPROTEIN"/>
    <property type="match status" value="1"/>
</dbReference>
<gene>
    <name evidence="3" type="ORF">BE15_41195</name>
</gene>
<dbReference type="OrthoDB" id="5516942at2"/>
<name>A0A150R224_SORCE</name>
<evidence type="ECO:0000313" key="4">
    <source>
        <dbReference type="Proteomes" id="UP000075260"/>
    </source>
</evidence>
<accession>A0A150R224</accession>
<evidence type="ECO:0000256" key="2">
    <source>
        <dbReference type="SAM" id="SignalP"/>
    </source>
</evidence>
<sequence>MRAAQRACGALLLLLVAQVSLVTACSATIEDSGSGTDTGTETDESTSSGGPGGGAAAPETAVDLFACGLEPSCDPMVRHLGVEPLAATECAARLVLGGGTGVITSLDAPGPFIDETETLVVVLGDGTGLVQTRERHCLRDDGQCDANPPWEASSRHQLCDLEVSSSVQEACEENVANQCFWTPWDVTNCRDVEDSTCDDIARRL</sequence>
<reference evidence="3 4" key="1">
    <citation type="submission" date="2014-02" db="EMBL/GenBank/DDBJ databases">
        <title>The small core and large imbalanced accessory genome model reveals a collaborative survival strategy of Sorangium cellulosum strains in nature.</title>
        <authorList>
            <person name="Han K."/>
            <person name="Peng R."/>
            <person name="Blom J."/>
            <person name="Li Y.-Z."/>
        </authorList>
    </citation>
    <scope>NUCLEOTIDE SEQUENCE [LARGE SCALE GENOMIC DNA]</scope>
    <source>
        <strain evidence="3 4">So0008-312</strain>
    </source>
</reference>
<feature type="region of interest" description="Disordered" evidence="1">
    <location>
        <begin position="30"/>
        <end position="56"/>
    </location>
</feature>
<keyword evidence="2" id="KW-0732">Signal</keyword>
<proteinExistence type="predicted"/>
<dbReference type="Proteomes" id="UP000075260">
    <property type="component" value="Unassembled WGS sequence"/>
</dbReference>
<feature type="compositionally biased region" description="Low complexity" evidence="1">
    <location>
        <begin position="30"/>
        <end position="39"/>
    </location>
</feature>
<dbReference type="AlphaFoldDB" id="A0A150R224"/>